<protein>
    <recommendedName>
        <fullName evidence="2">SET domain-containing protein</fullName>
    </recommendedName>
</protein>
<evidence type="ECO:0000313" key="3">
    <source>
        <dbReference type="EMBL" id="CAD8764527.1"/>
    </source>
</evidence>
<name>A0A7S0UK48_9CHLO</name>
<dbReference type="PANTHER" id="PTHR47643">
    <property type="entry name" value="TPR DOMAIN PROTEIN (AFU_ORTHOLOGUE AFUA_5G12710)"/>
    <property type="match status" value="1"/>
</dbReference>
<dbReference type="CDD" id="cd20071">
    <property type="entry name" value="SET_SMYD"/>
    <property type="match status" value="1"/>
</dbReference>
<dbReference type="PROSITE" id="PS50280">
    <property type="entry name" value="SET"/>
    <property type="match status" value="1"/>
</dbReference>
<feature type="domain" description="SET" evidence="2">
    <location>
        <begin position="19"/>
        <end position="113"/>
    </location>
</feature>
<dbReference type="EMBL" id="HBFM01001614">
    <property type="protein sequence ID" value="CAD8764527.1"/>
    <property type="molecule type" value="Transcribed_RNA"/>
</dbReference>
<gene>
    <name evidence="3" type="ORF">PPAR00522_LOCUS911</name>
</gene>
<accession>A0A7S0UK48</accession>
<organism evidence="3">
    <name type="scientific">Polytomella parva</name>
    <dbReference type="NCBI Taxonomy" id="51329"/>
    <lineage>
        <taxon>Eukaryota</taxon>
        <taxon>Viridiplantae</taxon>
        <taxon>Chlorophyta</taxon>
        <taxon>core chlorophytes</taxon>
        <taxon>Chlorophyceae</taxon>
        <taxon>CS clade</taxon>
        <taxon>Chlamydomonadales</taxon>
        <taxon>Chlamydomonadaceae</taxon>
        <taxon>Polytomella</taxon>
    </lineage>
</organism>
<dbReference type="AlphaFoldDB" id="A0A7S0UK48"/>
<dbReference type="InterPro" id="IPR053209">
    <property type="entry name" value="Gramillin-biosynth_MTr"/>
</dbReference>
<dbReference type="PANTHER" id="PTHR47643:SF2">
    <property type="entry name" value="TPR DOMAIN PROTEIN (AFU_ORTHOLOGUE AFUA_5G12710)"/>
    <property type="match status" value="1"/>
</dbReference>
<dbReference type="Pfam" id="PF00856">
    <property type="entry name" value="SET"/>
    <property type="match status" value="1"/>
</dbReference>
<sequence>MPSPDLLVDLLESNHFSDSDLEQLRVMHGAGSETSLNFKDIVAFNAFGDEFEDLAMAEVSGLEARSFVGLWPGFTFLNHSCVPNCIHYTSNGIIRVRAARPISAGEELTISYLGREDFSPLSERGKIIQERYKFQCNCFRCRMESALPPLVRGRLNDIHLGVHYHLSPGFNEMVANPKPESLKRVTDQVVKHHDLIQSLLDSPHLNESFEEALEKDQALRAGSSPVASFHSTATLSSSIPETSVNLTPQLIARAATYELLEMQFLLKELQGEDSREPLLACLEVNDKVGPGSELQVFQSCRLLRDSLKAQRSREVEGRGSSGSGSDRNDDGSNSNGSGNGRPGMEKESNVMEDAEALRKAILARYGALSSSHLANFTKIVSRLSTSFV</sequence>
<reference evidence="3" key="1">
    <citation type="submission" date="2021-01" db="EMBL/GenBank/DDBJ databases">
        <authorList>
            <person name="Corre E."/>
            <person name="Pelletier E."/>
            <person name="Niang G."/>
            <person name="Scheremetjew M."/>
            <person name="Finn R."/>
            <person name="Kale V."/>
            <person name="Holt S."/>
            <person name="Cochrane G."/>
            <person name="Meng A."/>
            <person name="Brown T."/>
            <person name="Cohen L."/>
        </authorList>
    </citation>
    <scope>NUCLEOTIDE SEQUENCE</scope>
    <source>
        <strain evidence="3">SAG 63-3</strain>
    </source>
</reference>
<dbReference type="Gene3D" id="2.170.270.10">
    <property type="entry name" value="SET domain"/>
    <property type="match status" value="1"/>
</dbReference>
<dbReference type="SUPFAM" id="SSF82199">
    <property type="entry name" value="SET domain"/>
    <property type="match status" value="1"/>
</dbReference>
<proteinExistence type="predicted"/>
<evidence type="ECO:0000259" key="2">
    <source>
        <dbReference type="PROSITE" id="PS50280"/>
    </source>
</evidence>
<feature type="region of interest" description="Disordered" evidence="1">
    <location>
        <begin position="311"/>
        <end position="351"/>
    </location>
</feature>
<dbReference type="InterPro" id="IPR046341">
    <property type="entry name" value="SET_dom_sf"/>
</dbReference>
<dbReference type="InterPro" id="IPR001214">
    <property type="entry name" value="SET_dom"/>
</dbReference>
<evidence type="ECO:0000256" key="1">
    <source>
        <dbReference type="SAM" id="MobiDB-lite"/>
    </source>
</evidence>